<feature type="region of interest" description="Disordered" evidence="5">
    <location>
        <begin position="156"/>
        <end position="183"/>
    </location>
</feature>
<dbReference type="Gene3D" id="3.40.50.11260">
    <property type="match status" value="1"/>
</dbReference>
<dbReference type="GO" id="GO:0016887">
    <property type="term" value="F:ATP hydrolysis activity"/>
    <property type="evidence" value="ECO:0007669"/>
    <property type="project" value="InterPro"/>
</dbReference>
<dbReference type="HAMAP" id="MF_00505">
    <property type="entry name" value="HSP90"/>
    <property type="match status" value="1"/>
</dbReference>
<dbReference type="FunFam" id="3.40.50.11260:FF:000007">
    <property type="entry name" value="Heat shock protein 90"/>
    <property type="match status" value="1"/>
</dbReference>
<dbReference type="InterPro" id="IPR020575">
    <property type="entry name" value="Hsp90_N"/>
</dbReference>
<dbReference type="GO" id="GO:0051082">
    <property type="term" value="F:unfolded protein binding"/>
    <property type="evidence" value="ECO:0007669"/>
    <property type="project" value="InterPro"/>
</dbReference>
<organism evidence="7 8">
    <name type="scientific">Plasmodium malariae</name>
    <dbReference type="NCBI Taxonomy" id="5858"/>
    <lineage>
        <taxon>Eukaryota</taxon>
        <taxon>Sar</taxon>
        <taxon>Alveolata</taxon>
        <taxon>Apicomplexa</taxon>
        <taxon>Aconoidasida</taxon>
        <taxon>Haemosporida</taxon>
        <taxon>Plasmodiidae</taxon>
        <taxon>Plasmodium</taxon>
        <taxon>Plasmodium (Plasmodium)</taxon>
    </lineage>
</organism>
<dbReference type="OrthoDB" id="28737at2759"/>
<dbReference type="Pfam" id="PF13589">
    <property type="entry name" value="HATPase_c_3"/>
    <property type="match status" value="1"/>
</dbReference>
<dbReference type="GO" id="GO:0005524">
    <property type="term" value="F:ATP binding"/>
    <property type="evidence" value="ECO:0007669"/>
    <property type="project" value="UniProtKB-KW"/>
</dbReference>
<dbReference type="AlphaFoldDB" id="A0A1D3SQF4"/>
<dbReference type="Proteomes" id="UP000219813">
    <property type="component" value="Chromosome 12"/>
</dbReference>
<feature type="compositionally biased region" description="Low complexity" evidence="5">
    <location>
        <begin position="871"/>
        <end position="953"/>
    </location>
</feature>
<dbReference type="GO" id="GO:0140662">
    <property type="term" value="F:ATP-dependent protein folding chaperone"/>
    <property type="evidence" value="ECO:0007669"/>
    <property type="project" value="InterPro"/>
</dbReference>
<evidence type="ECO:0000256" key="4">
    <source>
        <dbReference type="ARBA" id="ARBA00023186"/>
    </source>
</evidence>
<reference evidence="7 8" key="1">
    <citation type="submission" date="2016-06" db="EMBL/GenBank/DDBJ databases">
        <authorList>
            <consortium name="Pathogen Informatics"/>
        </authorList>
    </citation>
    <scope>NUCLEOTIDE SEQUENCE [LARGE SCALE GENOMIC DNA]</scope>
</reference>
<evidence type="ECO:0000256" key="5">
    <source>
        <dbReference type="SAM" id="MobiDB-lite"/>
    </source>
</evidence>
<dbReference type="SUPFAM" id="SSF110942">
    <property type="entry name" value="HSP90 C-terminal domain"/>
    <property type="match status" value="1"/>
</dbReference>
<dbReference type="OMA" id="EINPNHY"/>
<evidence type="ECO:0000256" key="6">
    <source>
        <dbReference type="SAM" id="SignalP"/>
    </source>
</evidence>
<dbReference type="RefSeq" id="XP_028863409.1">
    <property type="nucleotide sequence ID" value="XM_029006973.1"/>
</dbReference>
<dbReference type="KEGG" id="pmal:PMUG01_12073100"/>
<comment type="similarity">
    <text evidence="1">Belongs to the heat shock protein 90 family.</text>
</comment>
<evidence type="ECO:0000313" key="8">
    <source>
        <dbReference type="Proteomes" id="UP000219813"/>
    </source>
</evidence>
<keyword evidence="7" id="KW-0346">Stress response</keyword>
<dbReference type="EMBL" id="LT594633">
    <property type="protein sequence ID" value="SCO94133.1"/>
    <property type="molecule type" value="Genomic_DNA"/>
</dbReference>
<keyword evidence="3" id="KW-0067">ATP-binding</keyword>
<dbReference type="InterPro" id="IPR037196">
    <property type="entry name" value="HSP90_C"/>
</dbReference>
<dbReference type="SUPFAM" id="SSF55874">
    <property type="entry name" value="ATPase domain of HSP90 chaperone/DNA topoisomerase II/histidine kinase"/>
    <property type="match status" value="1"/>
</dbReference>
<evidence type="ECO:0000256" key="2">
    <source>
        <dbReference type="ARBA" id="ARBA00022741"/>
    </source>
</evidence>
<evidence type="ECO:0000256" key="3">
    <source>
        <dbReference type="ARBA" id="ARBA00022840"/>
    </source>
</evidence>
<evidence type="ECO:0000256" key="1">
    <source>
        <dbReference type="ARBA" id="ARBA00008239"/>
    </source>
</evidence>
<feature type="region of interest" description="Disordered" evidence="5">
    <location>
        <begin position="806"/>
        <end position="836"/>
    </location>
</feature>
<dbReference type="Pfam" id="PF00183">
    <property type="entry name" value="HSP90"/>
    <property type="match status" value="1"/>
</dbReference>
<dbReference type="FunFam" id="1.20.120.790:FF:000007">
    <property type="entry name" value="Heat shock protein 90"/>
    <property type="match status" value="1"/>
</dbReference>
<accession>A0A1D3SQF4</accession>
<name>A0A1D3SQF4_PLAMA</name>
<dbReference type="InterPro" id="IPR036890">
    <property type="entry name" value="HATPase_C_sf"/>
</dbReference>
<dbReference type="NCBIfam" id="NF003555">
    <property type="entry name" value="PRK05218.1"/>
    <property type="match status" value="1"/>
</dbReference>
<dbReference type="VEuPathDB" id="PlasmoDB:PmUG01_12073100"/>
<dbReference type="PRINTS" id="PR00775">
    <property type="entry name" value="HEATSHOCK90"/>
</dbReference>
<keyword evidence="2" id="KW-0547">Nucleotide-binding</keyword>
<keyword evidence="6" id="KW-0732">Signal</keyword>
<proteinExistence type="inferred from homology"/>
<dbReference type="SUPFAM" id="SSF54211">
    <property type="entry name" value="Ribosomal protein S5 domain 2-like"/>
    <property type="match status" value="1"/>
</dbReference>
<sequence length="1000" mass="113126">MQNAYTANKIKLILCFVFVVFLKSSDKIETYNLGRNTDKLNYILNYRTPNRYNIDNKINKRFFKKKEFNGNAVKNFNDDVKTIREDMSADSSPIEKYNFKAEVNKVMDIIVNSLYTDKDVFLRELISNASDACDKKRIILENDKFMKEAQTVADSSGVKTDIEEKSTSEEGKGDGEIEKKEENEETNEIKKLIIKIKPDKEKKTLTITDNGIGMDKNELINNLGTIAQSGTAKFLKQIEEGKADSNLIGQFGVGFYSSFLVSNKVEVFTKKENQIFRWFSDLNGSFMVNEIKKYEQEYEDIKTSGTKIVLHLKEECDEYLEDYKLKELIKKYSEFIKFPIEIWSEKIDYERVPDDSVSLKDGDKMKMKTITKRYHEWEKINVQLPIWKQDEKQLTENDYYSFYKNTFKAYDDPLAYVHFNVEGQISFNSILYIPGSLPWELSKNMFDEESRGIRLYVKRVFINDKFSEAIPRWLTFLRGIVDSENLPLNVGREILQKSKMLQIINKRIVLKSISMMKGLKETGGEKWNKFINTFGKYLKIGVVEDKENQEEIAALVDFYSINSGDKKIDLDTYIENMKEDQKCIYYISGENKKTVQNSPSLEKLKTLNYDVLFSLEPIDEFCLSSLTVNKYKGYDVLDVNKADLKLKKEGDQNKTDSLDKLKMKYEILCRWLHNKFSHKVHEVRISDRLINSPALLVQGEMGISPSMQKYMKQQATAQGISENEMFGGQTANQPVLEINPNHYIIKQLNHLIQIDKMNSQNSEIAEQIFDIASMQGGYTIDDTGLFAKRVIGMMEKNAQTYLMNVQGDLDNTPSNTSSDKPAESSTFNSTDQGNDLTLTNVSQSVEGEKGINENTLQGSDSSGLSGGNTGGLSESSSNGISESSSNGISESSSNGISESSSNGISESSSNGISESSSNGISESSSNGISESSSNGISESSSSGVSESSLSGVSGNNLSGYNINENSLNENNMNKLDSKIYEVDRNVFNDKMLSSTDKTVL</sequence>
<dbReference type="Gene3D" id="3.30.230.80">
    <property type="match status" value="1"/>
</dbReference>
<feature type="signal peptide" evidence="6">
    <location>
        <begin position="1"/>
        <end position="27"/>
    </location>
</feature>
<dbReference type="PROSITE" id="PS00298">
    <property type="entry name" value="HSP90"/>
    <property type="match status" value="1"/>
</dbReference>
<dbReference type="Gene3D" id="1.20.120.790">
    <property type="entry name" value="Heat shock protein 90, C-terminal domain"/>
    <property type="match status" value="1"/>
</dbReference>
<gene>
    <name evidence="7" type="primary">HSP90</name>
    <name evidence="7" type="ORF">PMUG01_12073100</name>
</gene>
<dbReference type="GeneID" id="39870719"/>
<dbReference type="InterPro" id="IPR020568">
    <property type="entry name" value="Ribosomal_Su5_D2-typ_SF"/>
</dbReference>
<keyword evidence="4" id="KW-0143">Chaperone</keyword>
<protein>
    <submittedName>
        <fullName evidence="7">Heat shock protein 90, putative</fullName>
    </submittedName>
</protein>
<dbReference type="PANTHER" id="PTHR11528">
    <property type="entry name" value="HEAT SHOCK PROTEIN 90 FAMILY MEMBER"/>
    <property type="match status" value="1"/>
</dbReference>
<keyword evidence="8" id="KW-1185">Reference proteome</keyword>
<dbReference type="InterPro" id="IPR019805">
    <property type="entry name" value="Heat_shock_protein_90_CS"/>
</dbReference>
<feature type="chain" id="PRO_5008920752" evidence="6">
    <location>
        <begin position="28"/>
        <end position="1000"/>
    </location>
</feature>
<dbReference type="InterPro" id="IPR001404">
    <property type="entry name" value="Hsp90_fam"/>
</dbReference>
<feature type="region of interest" description="Disordered" evidence="5">
    <location>
        <begin position="851"/>
        <end position="953"/>
    </location>
</feature>
<dbReference type="FunFam" id="3.30.230.80:FF:000007">
    <property type="entry name" value="Heat shock protein 90"/>
    <property type="match status" value="1"/>
</dbReference>
<dbReference type="CDD" id="cd16927">
    <property type="entry name" value="HATPase_Hsp90-like"/>
    <property type="match status" value="1"/>
</dbReference>
<evidence type="ECO:0000313" key="7">
    <source>
        <dbReference type="EMBL" id="SCO94133.1"/>
    </source>
</evidence>
<dbReference type="Gene3D" id="3.30.565.10">
    <property type="entry name" value="Histidine kinase-like ATPase, C-terminal domain"/>
    <property type="match status" value="1"/>
</dbReference>
<feature type="compositionally biased region" description="Basic and acidic residues" evidence="5">
    <location>
        <begin position="160"/>
        <end position="183"/>
    </location>
</feature>